<gene>
    <name evidence="2" type="ORF">ACFPJA_06505</name>
</gene>
<accession>A0ABD5QRX2</accession>
<dbReference type="RefSeq" id="WP_122105461.1">
    <property type="nucleotide sequence ID" value="NZ_JBHSKV010000008.1"/>
</dbReference>
<keyword evidence="1" id="KW-1133">Transmembrane helix</keyword>
<organism evidence="2 3">
    <name type="scientific">Halorubrum glutamatedens</name>
    <dbReference type="NCBI Taxonomy" id="2707018"/>
    <lineage>
        <taxon>Archaea</taxon>
        <taxon>Methanobacteriati</taxon>
        <taxon>Methanobacteriota</taxon>
        <taxon>Stenosarchaea group</taxon>
        <taxon>Halobacteria</taxon>
        <taxon>Halobacteriales</taxon>
        <taxon>Haloferacaceae</taxon>
        <taxon>Halorubrum</taxon>
    </lineage>
</organism>
<feature type="transmembrane region" description="Helical" evidence="1">
    <location>
        <begin position="38"/>
        <end position="60"/>
    </location>
</feature>
<comment type="caution">
    <text evidence="2">The sequence shown here is derived from an EMBL/GenBank/DDBJ whole genome shotgun (WGS) entry which is preliminary data.</text>
</comment>
<feature type="transmembrane region" description="Helical" evidence="1">
    <location>
        <begin position="127"/>
        <end position="150"/>
    </location>
</feature>
<evidence type="ECO:0000313" key="2">
    <source>
        <dbReference type="EMBL" id="MFC5134369.1"/>
    </source>
</evidence>
<keyword evidence="3" id="KW-1185">Reference proteome</keyword>
<proteinExistence type="predicted"/>
<keyword evidence="1" id="KW-0812">Transmembrane</keyword>
<evidence type="ECO:0000256" key="1">
    <source>
        <dbReference type="SAM" id="Phobius"/>
    </source>
</evidence>
<keyword evidence="1" id="KW-0472">Membrane</keyword>
<protein>
    <submittedName>
        <fullName evidence="2">Uncharacterized protein</fullName>
    </submittedName>
</protein>
<evidence type="ECO:0000313" key="3">
    <source>
        <dbReference type="Proteomes" id="UP001596145"/>
    </source>
</evidence>
<feature type="transmembrane region" description="Helical" evidence="1">
    <location>
        <begin position="221"/>
        <end position="237"/>
    </location>
</feature>
<dbReference type="AlphaFoldDB" id="A0ABD5QRX2"/>
<feature type="transmembrane region" description="Helical" evidence="1">
    <location>
        <begin position="257"/>
        <end position="275"/>
    </location>
</feature>
<dbReference type="Proteomes" id="UP001596145">
    <property type="component" value="Unassembled WGS sequence"/>
</dbReference>
<feature type="transmembrane region" description="Helical" evidence="1">
    <location>
        <begin position="170"/>
        <end position="188"/>
    </location>
</feature>
<name>A0ABD5QRX2_9EURY</name>
<feature type="transmembrane region" description="Helical" evidence="1">
    <location>
        <begin position="72"/>
        <end position="90"/>
    </location>
</feature>
<dbReference type="EMBL" id="JBHSKV010000008">
    <property type="protein sequence ID" value="MFC5134369.1"/>
    <property type="molecule type" value="Genomic_DNA"/>
</dbReference>
<reference evidence="2 3" key="1">
    <citation type="journal article" date="2019" name="Int. J. Syst. Evol. Microbiol.">
        <title>The Global Catalogue of Microorganisms (GCM) 10K type strain sequencing project: providing services to taxonomists for standard genome sequencing and annotation.</title>
        <authorList>
            <consortium name="The Broad Institute Genomics Platform"/>
            <consortium name="The Broad Institute Genome Sequencing Center for Infectious Disease"/>
            <person name="Wu L."/>
            <person name="Ma J."/>
        </authorList>
    </citation>
    <scope>NUCLEOTIDE SEQUENCE [LARGE SCALE GENOMIC DNA]</scope>
    <source>
        <strain evidence="2 3">CGMCC 1.16026</strain>
    </source>
</reference>
<sequence length="361" mass="40222">MGATDEEVGDKQLLTYVFVERFGFDGLSTRFSVTIPALYLYSATFVLLDFGLINAYFHVFTERSHGFIQNPFSLAIPAAVLLAAIGIRYMTVNCRRALDQTSLWERSDGAVRTNYAELTISLRTRTALYISVLGAYYVYIFGIIGVSSYIETFGVVSTVAFAGVIYPLGYVPIAVDFLIQFISIQFVLPRRIGKSRPTPAFLDPRDLGGFYPIGEVLKRTYYIYTAGLLLALCYIYGPPITGLGTAAVSRVGAPEAGFFTVLWAFGLVAVGNSMFRIHRLMVCEKTSHLDQLEQQLYDVVDDPYDISSAELHDNPEVEQIQRRIEQVWAMREYPTSANTSIQLLASILAPEIINLLLQSIS</sequence>